<keyword evidence="1" id="KW-0808">Transferase</keyword>
<dbReference type="SUPFAM" id="SSF53756">
    <property type="entry name" value="UDP-Glycosyltransferase/glycogen phosphorylase"/>
    <property type="match status" value="1"/>
</dbReference>
<dbReference type="STRING" id="560819.SAMN05428998_12476"/>
<sequence length="415" mass="43841">MTAPQVVVSHPARQGFVYRLPLAAQLAGLETRFLTGLYYRPDRWPWRWLARRPGLAATLARRRQPGLDDRVVVSVSGPLPELAYRLQGSPLLGDALHDRLAARWLARHLPAGALFHGAVNSCRDSLAVARKRGAATLLEVTAPPWREALLAAEAERLGQPARPAEPSSRMRAELELADRIVVQAPQVVEFLAAHGVPRGRMVLLPLGVDLERFRPATGAGGAGTAGGAGLRVVSVGRPSLDKGTPLLLEAWRRAALPDGELLLVGPTGDPLAERLLADAPPGVTALGVLGHDRLTGLLGGADLFVLSSPIEGGPMAVLEALACGLPCLLTEGCRSVVRDGLEGRVVPSGDPDALAAALRALAADRAGLAALRPAARRRAEAFGWADHARRLGWLYRELLAGALPAGAEPLDLTGR</sequence>
<name>A0A1Y6CLS4_9PROT</name>
<accession>A0A1Y6CLS4</accession>
<dbReference type="Gene3D" id="3.40.50.2000">
    <property type="entry name" value="Glycogen Phosphorylase B"/>
    <property type="match status" value="2"/>
</dbReference>
<dbReference type="PANTHER" id="PTHR45947:SF11">
    <property type="entry name" value="SLR1508 PROTEIN"/>
    <property type="match status" value="1"/>
</dbReference>
<dbReference type="GO" id="GO:0016757">
    <property type="term" value="F:glycosyltransferase activity"/>
    <property type="evidence" value="ECO:0007669"/>
    <property type="project" value="TreeGrafter"/>
</dbReference>
<dbReference type="EMBL" id="FWZX01000024">
    <property type="protein sequence ID" value="SMF63131.1"/>
    <property type="molecule type" value="Genomic_DNA"/>
</dbReference>
<dbReference type="CDD" id="cd03801">
    <property type="entry name" value="GT4_PimA-like"/>
    <property type="match status" value="1"/>
</dbReference>
<gene>
    <name evidence="1" type="ORF">SAMN05428998_12476</name>
</gene>
<proteinExistence type="predicted"/>
<evidence type="ECO:0000313" key="1">
    <source>
        <dbReference type="EMBL" id="SMF63131.1"/>
    </source>
</evidence>
<protein>
    <submittedName>
        <fullName evidence="1">Glycosyl transferases group 1</fullName>
    </submittedName>
</protein>
<organism evidence="1 2">
    <name type="scientific">Tistlia consotensis USBA 355</name>
    <dbReference type="NCBI Taxonomy" id="560819"/>
    <lineage>
        <taxon>Bacteria</taxon>
        <taxon>Pseudomonadati</taxon>
        <taxon>Pseudomonadota</taxon>
        <taxon>Alphaproteobacteria</taxon>
        <taxon>Rhodospirillales</taxon>
        <taxon>Rhodovibrionaceae</taxon>
        <taxon>Tistlia</taxon>
    </lineage>
</organism>
<dbReference type="InterPro" id="IPR050194">
    <property type="entry name" value="Glycosyltransferase_grp1"/>
</dbReference>
<dbReference type="PANTHER" id="PTHR45947">
    <property type="entry name" value="SULFOQUINOVOSYL TRANSFERASE SQD2"/>
    <property type="match status" value="1"/>
</dbReference>
<keyword evidence="2" id="KW-1185">Reference proteome</keyword>
<dbReference type="RefSeq" id="WP_085125126.1">
    <property type="nucleotide sequence ID" value="NZ_FWZX01000024.1"/>
</dbReference>
<dbReference type="Pfam" id="PF13692">
    <property type="entry name" value="Glyco_trans_1_4"/>
    <property type="match status" value="1"/>
</dbReference>
<dbReference type="Proteomes" id="UP000192917">
    <property type="component" value="Unassembled WGS sequence"/>
</dbReference>
<dbReference type="AlphaFoldDB" id="A0A1Y6CLS4"/>
<reference evidence="1 2" key="1">
    <citation type="submission" date="2017-04" db="EMBL/GenBank/DDBJ databases">
        <authorList>
            <person name="Afonso C.L."/>
            <person name="Miller P.J."/>
            <person name="Scott M.A."/>
            <person name="Spackman E."/>
            <person name="Goraichik I."/>
            <person name="Dimitrov K.M."/>
            <person name="Suarez D.L."/>
            <person name="Swayne D.E."/>
        </authorList>
    </citation>
    <scope>NUCLEOTIDE SEQUENCE [LARGE SCALE GENOMIC DNA]</scope>
    <source>
        <strain evidence="1 2">USBA 355</strain>
    </source>
</reference>
<evidence type="ECO:0000313" key="2">
    <source>
        <dbReference type="Proteomes" id="UP000192917"/>
    </source>
</evidence>